<evidence type="ECO:0000313" key="2">
    <source>
        <dbReference type="EMBL" id="SEK62849.1"/>
    </source>
</evidence>
<evidence type="ECO:0000256" key="1">
    <source>
        <dbReference type="SAM" id="SignalP"/>
    </source>
</evidence>
<dbReference type="EMBL" id="FOBF01000002">
    <property type="protein sequence ID" value="SEK62849.1"/>
    <property type="molecule type" value="Genomic_DNA"/>
</dbReference>
<dbReference type="Proteomes" id="UP000198953">
    <property type="component" value="Unassembled WGS sequence"/>
</dbReference>
<feature type="chain" id="PRO_5011680001" description="Lipoprotein" evidence="1">
    <location>
        <begin position="29"/>
        <end position="170"/>
    </location>
</feature>
<evidence type="ECO:0000313" key="3">
    <source>
        <dbReference type="Proteomes" id="UP000198953"/>
    </source>
</evidence>
<feature type="signal peptide" evidence="1">
    <location>
        <begin position="1"/>
        <end position="28"/>
    </location>
</feature>
<accession>A0A1H7IK61</accession>
<dbReference type="PROSITE" id="PS51257">
    <property type="entry name" value="PROKAR_LIPOPROTEIN"/>
    <property type="match status" value="1"/>
</dbReference>
<evidence type="ECO:0008006" key="4">
    <source>
        <dbReference type="Google" id="ProtNLM"/>
    </source>
</evidence>
<dbReference type="RefSeq" id="WP_091098386.1">
    <property type="nucleotide sequence ID" value="NZ_FOBF01000002.1"/>
</dbReference>
<reference evidence="2 3" key="1">
    <citation type="submission" date="2016-10" db="EMBL/GenBank/DDBJ databases">
        <authorList>
            <person name="de Groot N.N."/>
        </authorList>
    </citation>
    <scope>NUCLEOTIDE SEQUENCE [LARGE SCALE GENOMIC DNA]</scope>
    <source>
        <strain evidence="2 3">DSM 43357</strain>
    </source>
</reference>
<keyword evidence="1" id="KW-0732">Signal</keyword>
<sequence length="170" mass="18284">MRHSSIAAAAVAALAVAALVPGAATAQAAGATACPGVLRTPQTELKPVVAQLSYQAPNNRDGEDTVTAAYTKIPQADEVQFVLHSAPQVTWWKGISVTDQKGHVLRDQQDFTQDAKHDTRVLTLTRTEAAACAYVWLSKAKTFGKHTPMYPVFVQASDLGNRIDLTWVKD</sequence>
<organism evidence="2 3">
    <name type="scientific">Nonomuraea pusilla</name>
    <dbReference type="NCBI Taxonomy" id="46177"/>
    <lineage>
        <taxon>Bacteria</taxon>
        <taxon>Bacillati</taxon>
        <taxon>Actinomycetota</taxon>
        <taxon>Actinomycetes</taxon>
        <taxon>Streptosporangiales</taxon>
        <taxon>Streptosporangiaceae</taxon>
        <taxon>Nonomuraea</taxon>
    </lineage>
</organism>
<protein>
    <recommendedName>
        <fullName evidence="4">Lipoprotein</fullName>
    </recommendedName>
</protein>
<dbReference type="AlphaFoldDB" id="A0A1H7IK61"/>
<dbReference type="OrthoDB" id="582160at2"/>
<proteinExistence type="predicted"/>
<keyword evidence="3" id="KW-1185">Reference proteome</keyword>
<name>A0A1H7IK61_9ACTN</name>
<gene>
    <name evidence="2" type="ORF">SAMN05660976_00836</name>
</gene>